<dbReference type="PANTHER" id="PTHR33164:SF106">
    <property type="entry name" value="TRANSCRIPTIONAL REGULATORY PROTEIN"/>
    <property type="match status" value="1"/>
</dbReference>
<dbReference type="Pfam" id="PF12802">
    <property type="entry name" value="MarR_2"/>
    <property type="match status" value="1"/>
</dbReference>
<organism evidence="3 4">
    <name type="scientific">Arthrobacter pityocampae</name>
    <dbReference type="NCBI Taxonomy" id="547334"/>
    <lineage>
        <taxon>Bacteria</taxon>
        <taxon>Bacillati</taxon>
        <taxon>Actinomycetota</taxon>
        <taxon>Actinomycetes</taxon>
        <taxon>Micrococcales</taxon>
        <taxon>Micrococcaceae</taxon>
        <taxon>Arthrobacter</taxon>
    </lineage>
</organism>
<dbReference type="InterPro" id="IPR036390">
    <property type="entry name" value="WH_DNA-bd_sf"/>
</dbReference>
<dbReference type="InterPro" id="IPR039422">
    <property type="entry name" value="MarR/SlyA-like"/>
</dbReference>
<dbReference type="SUPFAM" id="SSF46785">
    <property type="entry name" value="Winged helix' DNA-binding domain"/>
    <property type="match status" value="1"/>
</dbReference>
<evidence type="ECO:0000256" key="1">
    <source>
        <dbReference type="SAM" id="MobiDB-lite"/>
    </source>
</evidence>
<dbReference type="Proteomes" id="UP000239297">
    <property type="component" value="Unassembled WGS sequence"/>
</dbReference>
<protein>
    <submittedName>
        <fullName evidence="3">MarR family transcriptional regulator</fullName>
    </submittedName>
</protein>
<feature type="domain" description="HTH marR-type" evidence="2">
    <location>
        <begin position="30"/>
        <end position="134"/>
    </location>
</feature>
<name>A0A2S5J2D7_9MICC</name>
<dbReference type="GO" id="GO:0003700">
    <property type="term" value="F:DNA-binding transcription factor activity"/>
    <property type="evidence" value="ECO:0007669"/>
    <property type="project" value="InterPro"/>
</dbReference>
<accession>A0A2S5J2D7</accession>
<dbReference type="OrthoDB" id="162531at2"/>
<sequence>MDAHKTQDPWEGVAAMLRQFAGVSGDLSRSFGTRYEMHHTAARAIMELMEADRRGTPLTAGQLGARLDLTPASVTALVDRLLAAGHVRREVDPTDRRRVLLVVEPAAVHLGQEFFQPLAADLAGVMAGYDDAELALIEGFLRASTEVVRTHLTRSTQAADPPGGTASQRSARPGRA</sequence>
<gene>
    <name evidence="3" type="ORF">C4K88_03595</name>
</gene>
<comment type="caution">
    <text evidence="3">The sequence shown here is derived from an EMBL/GenBank/DDBJ whole genome shotgun (WGS) entry which is preliminary data.</text>
</comment>
<evidence type="ECO:0000259" key="2">
    <source>
        <dbReference type="SMART" id="SM00347"/>
    </source>
</evidence>
<keyword evidence="4" id="KW-1185">Reference proteome</keyword>
<evidence type="ECO:0000313" key="3">
    <source>
        <dbReference type="EMBL" id="PPB50953.1"/>
    </source>
</evidence>
<dbReference type="PANTHER" id="PTHR33164">
    <property type="entry name" value="TRANSCRIPTIONAL REGULATOR, MARR FAMILY"/>
    <property type="match status" value="1"/>
</dbReference>
<proteinExistence type="predicted"/>
<dbReference type="EMBL" id="PRKW01000001">
    <property type="protein sequence ID" value="PPB50953.1"/>
    <property type="molecule type" value="Genomic_DNA"/>
</dbReference>
<dbReference type="Gene3D" id="1.10.10.10">
    <property type="entry name" value="Winged helix-like DNA-binding domain superfamily/Winged helix DNA-binding domain"/>
    <property type="match status" value="1"/>
</dbReference>
<dbReference type="SMART" id="SM00347">
    <property type="entry name" value="HTH_MARR"/>
    <property type="match status" value="1"/>
</dbReference>
<dbReference type="GO" id="GO:0006950">
    <property type="term" value="P:response to stress"/>
    <property type="evidence" value="ECO:0007669"/>
    <property type="project" value="TreeGrafter"/>
</dbReference>
<feature type="region of interest" description="Disordered" evidence="1">
    <location>
        <begin position="152"/>
        <end position="176"/>
    </location>
</feature>
<dbReference type="InterPro" id="IPR000835">
    <property type="entry name" value="HTH_MarR-typ"/>
</dbReference>
<dbReference type="RefSeq" id="WP_104120215.1">
    <property type="nucleotide sequence ID" value="NZ_PRKW01000001.1"/>
</dbReference>
<evidence type="ECO:0000313" key="4">
    <source>
        <dbReference type="Proteomes" id="UP000239297"/>
    </source>
</evidence>
<reference evidence="3 4" key="1">
    <citation type="journal article" date="2014" name="Int. J. Syst. Evol. Microbiol.">
        <title>Arthrobacter pityocampae sp. nov., isolated from Thaumetopoea pityocampa (Lep., Thaumetopoeidae).</title>
        <authorList>
            <person name="Ince I.A."/>
            <person name="Demirbag Z."/>
            <person name="Kati H."/>
        </authorList>
    </citation>
    <scope>NUCLEOTIDE SEQUENCE [LARGE SCALE GENOMIC DNA]</scope>
    <source>
        <strain evidence="3 4">Tp2</strain>
    </source>
</reference>
<dbReference type="AlphaFoldDB" id="A0A2S5J2D7"/>
<dbReference type="InterPro" id="IPR036388">
    <property type="entry name" value="WH-like_DNA-bd_sf"/>
</dbReference>